<dbReference type="InterPro" id="IPR022028">
    <property type="entry name" value="DUF3604"/>
</dbReference>
<accession>A0A1H1WPW6</accession>
<dbReference type="AlphaFoldDB" id="A0A1H1WPW6"/>
<gene>
    <name evidence="1" type="ORF">SAMN05444158_3958</name>
</gene>
<evidence type="ECO:0000313" key="1">
    <source>
        <dbReference type="EMBL" id="SDS99173.1"/>
    </source>
</evidence>
<dbReference type="Gene3D" id="3.20.20.140">
    <property type="entry name" value="Metal-dependent hydrolases"/>
    <property type="match status" value="1"/>
</dbReference>
<dbReference type="RefSeq" id="WP_197684960.1">
    <property type="nucleotide sequence ID" value="NZ_LT629750.1"/>
</dbReference>
<dbReference type="Pfam" id="PF12228">
    <property type="entry name" value="DUF3604"/>
    <property type="match status" value="1"/>
</dbReference>
<organism evidence="1 2">
    <name type="scientific">Bradyrhizobium canariense</name>
    <dbReference type="NCBI Taxonomy" id="255045"/>
    <lineage>
        <taxon>Bacteria</taxon>
        <taxon>Pseudomonadati</taxon>
        <taxon>Pseudomonadota</taxon>
        <taxon>Alphaproteobacteria</taxon>
        <taxon>Hyphomicrobiales</taxon>
        <taxon>Nitrobacteraceae</taxon>
        <taxon>Bradyrhizobium</taxon>
    </lineage>
</organism>
<name>A0A1H1WPW6_9BRAD</name>
<evidence type="ECO:0008006" key="3">
    <source>
        <dbReference type="Google" id="ProtNLM"/>
    </source>
</evidence>
<dbReference type="EMBL" id="LT629750">
    <property type="protein sequence ID" value="SDS99173.1"/>
    <property type="molecule type" value="Genomic_DNA"/>
</dbReference>
<dbReference type="Proteomes" id="UP000243904">
    <property type="component" value="Chromosome I"/>
</dbReference>
<evidence type="ECO:0000313" key="2">
    <source>
        <dbReference type="Proteomes" id="UP000243904"/>
    </source>
</evidence>
<protein>
    <recommendedName>
        <fullName evidence="3">DUF3604 domain-containing protein</fullName>
    </recommendedName>
</protein>
<proteinExistence type="predicted"/>
<keyword evidence="2" id="KW-1185">Reference proteome</keyword>
<sequence>MTTLIPLMPSEPIRPKRNWTPPSFVDPALAGSAKIEPPGPFVCGDYASITLTYTAGRFGIDDTGTIRICFRFATDQGAPQFTDPSAANYVSVEASNAAVLDVRYDFKLNTRPWDRTIVVRVVQGFLREGDTIVVRFGDPNAGSPGMRMQTFVDPFYEFQVLVDPIATGSFVPVAEQPTCAIIAGPPVRWYAVAPTLRHVGESFALSIRADDRWGNPSAPGSTVLRLSSDAQVAGLPETVVFPDGATALRVEGLTLAKPGTAEIAVTDATGRELVRSNPISIATKGPISCWADLHAQSGETIGSGSIVDYCLFARDVAFVDAIGHQGNDFQITPEFWAELNDTLERFNEPGRFLTVHGYEWSGNTALGGDRNVFFQMRDRPIRRSSHALVPDLSDEATDCHDARTLFEALRRDGEDAVCWAHCGGRYADIGYAHDVALERSVEVHSSWGTFEWLLEDAFRLGYRVGVVANSDGHKGRPGAESPGASQFGALGGLTCFLVTDLSREALFHAMRARRHYATTGARPHLAVQAEFGGDARIFVDDPMLPGATGIPATTALMGDIVTTSAAEVALTVEIVAPSAIVSIEIRNGLEIIETIRPGAERSSATRFLARWSGAEYRGRFRQTVWDGELTVEDNEILSVQPVNFFNPDKQPRLADGRSISWSSITTGNFAGIELELKQADQGRYLLKTPHGVLDGNFADLGLAPRILDCGKLDRKLSVARLPDQHSDRMRARIQRSVTLKPGVDNPLYVAITFEDGHQAWSSPIYFIKK</sequence>
<reference evidence="2" key="1">
    <citation type="submission" date="2016-10" db="EMBL/GenBank/DDBJ databases">
        <authorList>
            <person name="Varghese N."/>
            <person name="Submissions S."/>
        </authorList>
    </citation>
    <scope>NUCLEOTIDE SEQUENCE [LARGE SCALE GENOMIC DNA]</scope>
    <source>
        <strain evidence="2">GAS369</strain>
    </source>
</reference>